<dbReference type="CDD" id="cd06261">
    <property type="entry name" value="TM_PBP2"/>
    <property type="match status" value="1"/>
</dbReference>
<keyword evidence="3" id="KW-1003">Cell membrane</keyword>
<dbReference type="RefSeq" id="WP_038284181.1">
    <property type="nucleotide sequence ID" value="NZ_JPME01000031.1"/>
</dbReference>
<evidence type="ECO:0000256" key="6">
    <source>
        <dbReference type="ARBA" id="ARBA00023136"/>
    </source>
</evidence>
<dbReference type="PANTHER" id="PTHR43744">
    <property type="entry name" value="ABC TRANSPORTER PERMEASE PROTEIN MG189-RELATED-RELATED"/>
    <property type="match status" value="1"/>
</dbReference>
<dbReference type="EMBL" id="JPME01000031">
    <property type="protein sequence ID" value="KEZ87653.1"/>
    <property type="molecule type" value="Genomic_DNA"/>
</dbReference>
<evidence type="ECO:0000256" key="4">
    <source>
        <dbReference type="ARBA" id="ARBA00022692"/>
    </source>
</evidence>
<dbReference type="GO" id="GO:0055085">
    <property type="term" value="P:transmembrane transport"/>
    <property type="evidence" value="ECO:0007669"/>
    <property type="project" value="InterPro"/>
</dbReference>
<evidence type="ECO:0000259" key="8">
    <source>
        <dbReference type="PROSITE" id="PS50928"/>
    </source>
</evidence>
<dbReference type="STRING" id="29354.IO98_20840"/>
<feature type="domain" description="ABC transmembrane type-1" evidence="8">
    <location>
        <begin position="71"/>
        <end position="268"/>
    </location>
</feature>
<dbReference type="Proteomes" id="UP000028525">
    <property type="component" value="Unassembled WGS sequence"/>
</dbReference>
<keyword evidence="6 7" id="KW-0472">Membrane</keyword>
<feature type="transmembrane region" description="Helical" evidence="7">
    <location>
        <begin position="75"/>
        <end position="94"/>
    </location>
</feature>
<reference evidence="9 10" key="1">
    <citation type="submission" date="2014-07" db="EMBL/GenBank/DDBJ databases">
        <title>Draft genome of Clostridium celerecrescens 152B isolated from sediments associated with methane hydrate from Krishna Godavari basin.</title>
        <authorList>
            <person name="Honkalas V.S."/>
            <person name="Dabir A.P."/>
            <person name="Arora P."/>
            <person name="Dhakephalkar P.K."/>
        </authorList>
    </citation>
    <scope>NUCLEOTIDE SEQUENCE [LARGE SCALE GENOMIC DNA]</scope>
    <source>
        <strain evidence="9 10">152B</strain>
    </source>
</reference>
<evidence type="ECO:0000256" key="7">
    <source>
        <dbReference type="RuleBase" id="RU363032"/>
    </source>
</evidence>
<proteinExistence type="inferred from homology"/>
<keyword evidence="10" id="KW-1185">Reference proteome</keyword>
<feature type="transmembrane region" description="Helical" evidence="7">
    <location>
        <begin position="12"/>
        <end position="31"/>
    </location>
</feature>
<dbReference type="OrthoDB" id="157184at2"/>
<evidence type="ECO:0000256" key="3">
    <source>
        <dbReference type="ARBA" id="ARBA00022475"/>
    </source>
</evidence>
<feature type="transmembrane region" description="Helical" evidence="7">
    <location>
        <begin position="106"/>
        <end position="131"/>
    </location>
</feature>
<dbReference type="PANTHER" id="PTHR43744:SF9">
    <property type="entry name" value="POLYGALACTURONAN_RHAMNOGALACTURONAN TRANSPORT SYSTEM PERMEASE PROTEIN YTCP"/>
    <property type="match status" value="1"/>
</dbReference>
<dbReference type="Gene3D" id="1.10.3720.10">
    <property type="entry name" value="MetI-like"/>
    <property type="match status" value="1"/>
</dbReference>
<organism evidence="9 10">
    <name type="scientific">Lacrimispora celerecrescens</name>
    <dbReference type="NCBI Taxonomy" id="29354"/>
    <lineage>
        <taxon>Bacteria</taxon>
        <taxon>Bacillati</taxon>
        <taxon>Bacillota</taxon>
        <taxon>Clostridia</taxon>
        <taxon>Lachnospirales</taxon>
        <taxon>Lachnospiraceae</taxon>
        <taxon>Lacrimispora</taxon>
    </lineage>
</organism>
<dbReference type="AlphaFoldDB" id="A0A084JFB9"/>
<keyword evidence="4 7" id="KW-0812">Transmembrane</keyword>
<sequence length="291" mass="32978">MKREDMAFSFMVYVLLTFVLIIIAFPLIYLVSASFSSPQAVISGRVWLLPVDFTIKGYEAIFKDSSIIRGFLNSLYITVVGTGINILMTVMMAYPISRKKFYGRKAFTMFMMITMFFGGGLVPTFLLINHLHMYNTFWAVMVPGCVGITNVIICRTYFESSIPEELYESASLDGCDDFGFLIRIVLPLSKPVLAVLVLYYAVGHWNSYFNEMIYLEDKVKYPLQVVLRQILIMSQVADEMMLDFSAAEQAQGMADLLKYSTIVVSSLPMLILYPFIQKYFVKGVMIGSVKG</sequence>
<dbReference type="InterPro" id="IPR035906">
    <property type="entry name" value="MetI-like_sf"/>
</dbReference>
<dbReference type="PROSITE" id="PS50928">
    <property type="entry name" value="ABC_TM1"/>
    <property type="match status" value="1"/>
</dbReference>
<gene>
    <name evidence="9" type="ORF">IO98_20840</name>
</gene>
<accession>A0A084JFB9</accession>
<protein>
    <submittedName>
        <fullName evidence="9">Sugar ABC transporter permease</fullName>
    </submittedName>
</protein>
<dbReference type="SUPFAM" id="SSF161098">
    <property type="entry name" value="MetI-like"/>
    <property type="match status" value="1"/>
</dbReference>
<keyword evidence="2 7" id="KW-0813">Transport</keyword>
<dbReference type="InterPro" id="IPR000515">
    <property type="entry name" value="MetI-like"/>
</dbReference>
<dbReference type="GO" id="GO:0005886">
    <property type="term" value="C:plasma membrane"/>
    <property type="evidence" value="ECO:0007669"/>
    <property type="project" value="UniProtKB-SubCell"/>
</dbReference>
<evidence type="ECO:0000256" key="1">
    <source>
        <dbReference type="ARBA" id="ARBA00004651"/>
    </source>
</evidence>
<comment type="caution">
    <text evidence="9">The sequence shown here is derived from an EMBL/GenBank/DDBJ whole genome shotgun (WGS) entry which is preliminary data.</text>
</comment>
<feature type="transmembrane region" description="Helical" evidence="7">
    <location>
        <begin position="137"/>
        <end position="158"/>
    </location>
</feature>
<evidence type="ECO:0000256" key="5">
    <source>
        <dbReference type="ARBA" id="ARBA00022989"/>
    </source>
</evidence>
<evidence type="ECO:0000313" key="10">
    <source>
        <dbReference type="Proteomes" id="UP000028525"/>
    </source>
</evidence>
<keyword evidence="5 7" id="KW-1133">Transmembrane helix</keyword>
<comment type="similarity">
    <text evidence="7">Belongs to the binding-protein-dependent transport system permease family.</text>
</comment>
<feature type="transmembrane region" description="Helical" evidence="7">
    <location>
        <begin position="256"/>
        <end position="276"/>
    </location>
</feature>
<evidence type="ECO:0000313" key="9">
    <source>
        <dbReference type="EMBL" id="KEZ87653.1"/>
    </source>
</evidence>
<evidence type="ECO:0000256" key="2">
    <source>
        <dbReference type="ARBA" id="ARBA00022448"/>
    </source>
</evidence>
<name>A0A084JFB9_9FIRM</name>
<feature type="transmembrane region" description="Helical" evidence="7">
    <location>
        <begin position="178"/>
        <end position="202"/>
    </location>
</feature>
<dbReference type="Pfam" id="PF00528">
    <property type="entry name" value="BPD_transp_1"/>
    <property type="match status" value="1"/>
</dbReference>
<comment type="subcellular location">
    <subcellularLocation>
        <location evidence="1 7">Cell membrane</location>
        <topology evidence="1 7">Multi-pass membrane protein</topology>
    </subcellularLocation>
</comment>